<dbReference type="Proteomes" id="UP001519289">
    <property type="component" value="Unassembled WGS sequence"/>
</dbReference>
<keyword evidence="2" id="KW-1185">Reference proteome</keyword>
<evidence type="ECO:0000313" key="1">
    <source>
        <dbReference type="EMBL" id="MBP2019526.1"/>
    </source>
</evidence>
<organism evidence="1 2">
    <name type="scientific">Symbiobacterium terraclitae</name>
    <dbReference type="NCBI Taxonomy" id="557451"/>
    <lineage>
        <taxon>Bacteria</taxon>
        <taxon>Bacillati</taxon>
        <taxon>Bacillota</taxon>
        <taxon>Clostridia</taxon>
        <taxon>Eubacteriales</taxon>
        <taxon>Symbiobacteriaceae</taxon>
        <taxon>Symbiobacterium</taxon>
    </lineage>
</organism>
<reference evidence="1 2" key="1">
    <citation type="submission" date="2021-03" db="EMBL/GenBank/DDBJ databases">
        <title>Genomic Encyclopedia of Type Strains, Phase IV (KMG-IV): sequencing the most valuable type-strain genomes for metagenomic binning, comparative biology and taxonomic classification.</title>
        <authorList>
            <person name="Goeker M."/>
        </authorList>
    </citation>
    <scope>NUCLEOTIDE SEQUENCE [LARGE SCALE GENOMIC DNA]</scope>
    <source>
        <strain evidence="1 2">DSM 27138</strain>
    </source>
</reference>
<evidence type="ECO:0000313" key="2">
    <source>
        <dbReference type="Proteomes" id="UP001519289"/>
    </source>
</evidence>
<dbReference type="RefSeq" id="WP_280953741.1">
    <property type="nucleotide sequence ID" value="NZ_JAGGLG010000030.1"/>
</dbReference>
<accession>A0ABS4JVH5</accession>
<comment type="caution">
    <text evidence="1">The sequence shown here is derived from an EMBL/GenBank/DDBJ whole genome shotgun (WGS) entry which is preliminary data.</text>
</comment>
<name>A0ABS4JVH5_9FIRM</name>
<protein>
    <submittedName>
        <fullName evidence="1">Uncharacterized protein</fullName>
    </submittedName>
</protein>
<gene>
    <name evidence="1" type="ORF">J2Z79_002968</name>
</gene>
<sequence>MHSEERVRASFARQGEAGGKLVVTMSAAAMTLQGRPGVPPG</sequence>
<proteinExistence type="predicted"/>
<dbReference type="EMBL" id="JAGGLG010000030">
    <property type="protein sequence ID" value="MBP2019526.1"/>
    <property type="molecule type" value="Genomic_DNA"/>
</dbReference>